<evidence type="ECO:0000256" key="1">
    <source>
        <dbReference type="ARBA" id="ARBA00022679"/>
    </source>
</evidence>
<accession>A0ABS1WIF1</accession>
<proteinExistence type="predicted"/>
<dbReference type="Gene3D" id="3.40.630.30">
    <property type="match status" value="1"/>
</dbReference>
<feature type="domain" description="N-acetyltransferase" evidence="2">
    <location>
        <begin position="6"/>
        <end position="158"/>
    </location>
</feature>
<dbReference type="InterPro" id="IPR000182">
    <property type="entry name" value="GNAT_dom"/>
</dbReference>
<dbReference type="CDD" id="cd04301">
    <property type="entry name" value="NAT_SF"/>
    <property type="match status" value="1"/>
</dbReference>
<protein>
    <submittedName>
        <fullName evidence="3">GNAT family N-acetyltransferase</fullName>
    </submittedName>
</protein>
<dbReference type="SUPFAM" id="SSF55729">
    <property type="entry name" value="Acyl-CoA N-acyltransferases (Nat)"/>
    <property type="match status" value="1"/>
</dbReference>
<keyword evidence="1" id="KW-0808">Transferase</keyword>
<evidence type="ECO:0000313" key="3">
    <source>
        <dbReference type="EMBL" id="MBL7558833.1"/>
    </source>
</evidence>
<dbReference type="RefSeq" id="WP_036600356.1">
    <property type="nucleotide sequence ID" value="NZ_JAEMEF010000002.1"/>
</dbReference>
<dbReference type="Proteomes" id="UP000605013">
    <property type="component" value="Unassembled WGS sequence"/>
</dbReference>
<name>A0ABS1WIF1_9FLAO</name>
<dbReference type="Pfam" id="PF00583">
    <property type="entry name" value="Acetyltransf_1"/>
    <property type="match status" value="1"/>
</dbReference>
<sequence>MINSTIKIIPFDPKLSQQFYDLNIEWLERYFIIEDYDRAVLSQPQKYIIDKGGFIFFGLLNHNIIGTYAFMPLKNEPGFELTKMSVAPDYRGFKIGQQLLTHCIAFAKQQNFKKLLLYSSTKLENAIYLYRKFGFEEVVLEADSPYQRADIKMEYDLNV</sequence>
<dbReference type="EMBL" id="JAEMEF010000002">
    <property type="protein sequence ID" value="MBL7558833.1"/>
    <property type="molecule type" value="Genomic_DNA"/>
</dbReference>
<keyword evidence="4" id="KW-1185">Reference proteome</keyword>
<organism evidence="3 4">
    <name type="scientific">Olleya sediminilitoris</name>
    <dbReference type="NCBI Taxonomy" id="2795739"/>
    <lineage>
        <taxon>Bacteria</taxon>
        <taxon>Pseudomonadati</taxon>
        <taxon>Bacteroidota</taxon>
        <taxon>Flavobacteriia</taxon>
        <taxon>Flavobacteriales</taxon>
        <taxon>Flavobacteriaceae</taxon>
    </lineage>
</organism>
<dbReference type="PANTHER" id="PTHR13947">
    <property type="entry name" value="GNAT FAMILY N-ACETYLTRANSFERASE"/>
    <property type="match status" value="1"/>
</dbReference>
<evidence type="ECO:0000259" key="2">
    <source>
        <dbReference type="PROSITE" id="PS51186"/>
    </source>
</evidence>
<evidence type="ECO:0000313" key="4">
    <source>
        <dbReference type="Proteomes" id="UP000605013"/>
    </source>
</evidence>
<reference evidence="3 4" key="1">
    <citation type="submission" date="2020-12" db="EMBL/GenBank/DDBJ databases">
        <title>Olleya sediminilitoris sp. nov., isolated from a tidal flat.</title>
        <authorList>
            <person name="Park S."/>
            <person name="Yoon J.-H."/>
        </authorList>
    </citation>
    <scope>NUCLEOTIDE SEQUENCE [LARGE SCALE GENOMIC DNA]</scope>
    <source>
        <strain evidence="3 4">YSTF-M6</strain>
    </source>
</reference>
<dbReference type="PANTHER" id="PTHR13947:SF37">
    <property type="entry name" value="LD18367P"/>
    <property type="match status" value="1"/>
</dbReference>
<dbReference type="InterPro" id="IPR016181">
    <property type="entry name" value="Acyl_CoA_acyltransferase"/>
</dbReference>
<dbReference type="InterPro" id="IPR050769">
    <property type="entry name" value="NAT_camello-type"/>
</dbReference>
<dbReference type="PROSITE" id="PS51186">
    <property type="entry name" value="GNAT"/>
    <property type="match status" value="1"/>
</dbReference>
<gene>
    <name evidence="3" type="ORF">JAO71_03370</name>
</gene>
<comment type="caution">
    <text evidence="3">The sequence shown here is derived from an EMBL/GenBank/DDBJ whole genome shotgun (WGS) entry which is preliminary data.</text>
</comment>